<evidence type="ECO:0000313" key="1">
    <source>
        <dbReference type="EMBL" id="MBE6504228.1"/>
    </source>
</evidence>
<sequence length="24" mass="3003">MSNNCTDYCNWNCKHQTESNRYYK</sequence>
<gene>
    <name evidence="1" type="ORF">E7Z73_00590</name>
</gene>
<comment type="caution">
    <text evidence="1">The sequence shown here is derived from an EMBL/GenBank/DDBJ whole genome shotgun (WGS) entry which is preliminary data.</text>
</comment>
<dbReference type="InterPro" id="IPR026393">
    <property type="entry name" value="tSAM_targ_Cxxx_rpt"/>
</dbReference>
<dbReference type="RefSeq" id="WP_369693485.1">
    <property type="nucleotide sequence ID" value="NZ_SUTE01000002.1"/>
</dbReference>
<dbReference type="AlphaFoldDB" id="A0A8T3V854"/>
<name>A0A8T3V854_9EURY</name>
<reference evidence="1" key="1">
    <citation type="submission" date="2019-04" db="EMBL/GenBank/DDBJ databases">
        <title>Evolution of Biomass-Degrading Anaerobic Consortia Revealed by Metagenomics.</title>
        <authorList>
            <person name="Peng X."/>
        </authorList>
    </citation>
    <scope>NUCLEOTIDE SEQUENCE</scope>
    <source>
        <strain evidence="1">SIG12</strain>
    </source>
</reference>
<dbReference type="EMBL" id="SUTE01000002">
    <property type="protein sequence ID" value="MBE6504228.1"/>
    <property type="molecule type" value="Genomic_DNA"/>
</dbReference>
<proteinExistence type="predicted"/>
<organism evidence="1 2">
    <name type="scientific">Methanobrevibacter millerae</name>
    <dbReference type="NCBI Taxonomy" id="230361"/>
    <lineage>
        <taxon>Archaea</taxon>
        <taxon>Methanobacteriati</taxon>
        <taxon>Methanobacteriota</taxon>
        <taxon>Methanomada group</taxon>
        <taxon>Methanobacteria</taxon>
        <taxon>Methanobacteriales</taxon>
        <taxon>Methanobacteriaceae</taxon>
        <taxon>Methanobrevibacter</taxon>
    </lineage>
</organism>
<dbReference type="Proteomes" id="UP000762703">
    <property type="component" value="Unassembled WGS sequence"/>
</dbReference>
<protein>
    <submittedName>
        <fullName evidence="1">Uncharacterized protein</fullName>
    </submittedName>
</protein>
<accession>A0A8T3V854</accession>
<evidence type="ECO:0000313" key="2">
    <source>
        <dbReference type="Proteomes" id="UP000762703"/>
    </source>
</evidence>
<dbReference type="NCBIfam" id="TIGR04114">
    <property type="entry name" value="tSAM_targ_Cxxx"/>
    <property type="match status" value="1"/>
</dbReference>